<dbReference type="AlphaFoldDB" id="X0X0L1"/>
<organism evidence="1">
    <name type="scientific">marine sediment metagenome</name>
    <dbReference type="NCBI Taxonomy" id="412755"/>
    <lineage>
        <taxon>unclassified sequences</taxon>
        <taxon>metagenomes</taxon>
        <taxon>ecological metagenomes</taxon>
    </lineage>
</organism>
<protein>
    <recommendedName>
        <fullName evidence="2">DUF2924 domain-containing protein</fullName>
    </recommendedName>
</protein>
<proteinExistence type="predicted"/>
<evidence type="ECO:0008006" key="2">
    <source>
        <dbReference type="Google" id="ProtNLM"/>
    </source>
</evidence>
<comment type="caution">
    <text evidence="1">The sequence shown here is derived from an EMBL/GenBank/DDBJ whole genome shotgun (WGS) entry which is preliminary data.</text>
</comment>
<accession>X0X0L1</accession>
<sequence>LTVGELQTRFMELFGEPPRRRHKEHLVRRIAWRLQALREGDLTERARRRAAELAREADLRLGVPRKAEAKTVVPTPVRRGAPDKRLPMPGTILVRQYAGQTLQVQVLERGFEYDGQIYKSLTAVAKRITGRHWNGYHFFGLSKEGAIG</sequence>
<dbReference type="Pfam" id="PF11149">
    <property type="entry name" value="DUF2924"/>
    <property type="match status" value="1"/>
</dbReference>
<feature type="non-terminal residue" evidence="1">
    <location>
        <position position="1"/>
    </location>
</feature>
<evidence type="ECO:0000313" key="1">
    <source>
        <dbReference type="EMBL" id="GAG36744.1"/>
    </source>
</evidence>
<reference evidence="1" key="1">
    <citation type="journal article" date="2014" name="Front. Microbiol.">
        <title>High frequency of phylogenetically diverse reductive dehalogenase-homologous genes in deep subseafloor sedimentary metagenomes.</title>
        <authorList>
            <person name="Kawai M."/>
            <person name="Futagami T."/>
            <person name="Toyoda A."/>
            <person name="Takaki Y."/>
            <person name="Nishi S."/>
            <person name="Hori S."/>
            <person name="Arai W."/>
            <person name="Tsubouchi T."/>
            <person name="Morono Y."/>
            <person name="Uchiyama I."/>
            <person name="Ito T."/>
            <person name="Fujiyama A."/>
            <person name="Inagaki F."/>
            <person name="Takami H."/>
        </authorList>
    </citation>
    <scope>NUCLEOTIDE SEQUENCE</scope>
    <source>
        <strain evidence="1">Expedition CK06-06</strain>
    </source>
</reference>
<dbReference type="EMBL" id="BARS01045804">
    <property type="protein sequence ID" value="GAG36744.1"/>
    <property type="molecule type" value="Genomic_DNA"/>
</dbReference>
<name>X0X0L1_9ZZZZ</name>
<gene>
    <name evidence="1" type="ORF">S01H1_69030</name>
</gene>
<dbReference type="InterPro" id="IPR021322">
    <property type="entry name" value="DUF2924"/>
</dbReference>